<organism evidence="2 3">
    <name type="scientific">Aldrovandia affinis</name>
    <dbReference type="NCBI Taxonomy" id="143900"/>
    <lineage>
        <taxon>Eukaryota</taxon>
        <taxon>Metazoa</taxon>
        <taxon>Chordata</taxon>
        <taxon>Craniata</taxon>
        <taxon>Vertebrata</taxon>
        <taxon>Euteleostomi</taxon>
        <taxon>Actinopterygii</taxon>
        <taxon>Neopterygii</taxon>
        <taxon>Teleostei</taxon>
        <taxon>Notacanthiformes</taxon>
        <taxon>Halosauridae</taxon>
        <taxon>Aldrovandia</taxon>
    </lineage>
</organism>
<proteinExistence type="predicted"/>
<reference evidence="2" key="1">
    <citation type="journal article" date="2023" name="Science">
        <title>Genome structures resolve the early diversification of teleost fishes.</title>
        <authorList>
            <person name="Parey E."/>
            <person name="Louis A."/>
            <person name="Montfort J."/>
            <person name="Bouchez O."/>
            <person name="Roques C."/>
            <person name="Iampietro C."/>
            <person name="Lluch J."/>
            <person name="Castinel A."/>
            <person name="Donnadieu C."/>
            <person name="Desvignes T."/>
            <person name="Floi Bucao C."/>
            <person name="Jouanno E."/>
            <person name="Wen M."/>
            <person name="Mejri S."/>
            <person name="Dirks R."/>
            <person name="Jansen H."/>
            <person name="Henkel C."/>
            <person name="Chen W.J."/>
            <person name="Zahm M."/>
            <person name="Cabau C."/>
            <person name="Klopp C."/>
            <person name="Thompson A.W."/>
            <person name="Robinson-Rechavi M."/>
            <person name="Braasch I."/>
            <person name="Lecointre G."/>
            <person name="Bobe J."/>
            <person name="Postlethwait J.H."/>
            <person name="Berthelot C."/>
            <person name="Roest Crollius H."/>
            <person name="Guiguen Y."/>
        </authorList>
    </citation>
    <scope>NUCLEOTIDE SEQUENCE</scope>
    <source>
        <strain evidence="2">NC1722</strain>
    </source>
</reference>
<feature type="compositionally biased region" description="Acidic residues" evidence="1">
    <location>
        <begin position="32"/>
        <end position="42"/>
    </location>
</feature>
<keyword evidence="3" id="KW-1185">Reference proteome</keyword>
<evidence type="ECO:0000256" key="1">
    <source>
        <dbReference type="SAM" id="MobiDB-lite"/>
    </source>
</evidence>
<feature type="region of interest" description="Disordered" evidence="1">
    <location>
        <begin position="32"/>
        <end position="53"/>
    </location>
</feature>
<gene>
    <name evidence="2" type="ORF">AAFF_G00199760</name>
</gene>
<sequence length="108" mass="12007">MDGPQPLPWRRGQASGAFCRGCWTRCELEALEESPDEQDDGESPSPPVTGMAVGEWREDERVFLSFKTPEWGPFREATRQTLYGVCVKVTNSASLGLRASELRSGDRS</sequence>
<accession>A0AAD7W6H3</accession>
<name>A0AAD7W6H3_9TELE</name>
<dbReference type="EMBL" id="JAINUG010000267">
    <property type="protein sequence ID" value="KAJ8384644.1"/>
    <property type="molecule type" value="Genomic_DNA"/>
</dbReference>
<comment type="caution">
    <text evidence="2">The sequence shown here is derived from an EMBL/GenBank/DDBJ whole genome shotgun (WGS) entry which is preliminary data.</text>
</comment>
<dbReference type="AlphaFoldDB" id="A0AAD7W6H3"/>
<evidence type="ECO:0000313" key="3">
    <source>
        <dbReference type="Proteomes" id="UP001221898"/>
    </source>
</evidence>
<dbReference type="Proteomes" id="UP001221898">
    <property type="component" value="Unassembled WGS sequence"/>
</dbReference>
<protein>
    <submittedName>
        <fullName evidence="2">Uncharacterized protein</fullName>
    </submittedName>
</protein>
<evidence type="ECO:0000313" key="2">
    <source>
        <dbReference type="EMBL" id="KAJ8384644.1"/>
    </source>
</evidence>